<dbReference type="NCBIfam" id="TIGR00188">
    <property type="entry name" value="rnpA"/>
    <property type="match status" value="1"/>
</dbReference>
<dbReference type="SUPFAM" id="SSF54211">
    <property type="entry name" value="Ribosomal protein S5 domain 2-like"/>
    <property type="match status" value="1"/>
</dbReference>
<dbReference type="Gene3D" id="3.30.230.10">
    <property type="match status" value="1"/>
</dbReference>
<dbReference type="HAMAP" id="MF_00227">
    <property type="entry name" value="RNase_P"/>
    <property type="match status" value="1"/>
</dbReference>
<dbReference type="Proteomes" id="UP000004892">
    <property type="component" value="Unassembled WGS sequence"/>
</dbReference>
<dbReference type="EC" id="3.1.26.5" evidence="7 8"/>
<dbReference type="AlphaFoldDB" id="H1DJ38"/>
<gene>
    <name evidence="7" type="primary">rnpA</name>
    <name evidence="9" type="ORF">HMPREF9449_02417</name>
</gene>
<dbReference type="GO" id="GO:0001682">
    <property type="term" value="P:tRNA 5'-leader removal"/>
    <property type="evidence" value="ECO:0007669"/>
    <property type="project" value="UniProtKB-UniRule"/>
</dbReference>
<sequence>MDLLSPIMNTFCKSERLCNKNLFEELVHSDFSFVKFPFRVLVKKSSLQGEYPARMGISVSKKKFKRAVKRNRLKRLTREAYRMHKSELYKDSQGYETLDILFIYIDNTVLEYSKIEKAIQSAIQKIIIHFYRVPE</sequence>
<keyword evidence="2 7" id="KW-0819">tRNA processing</keyword>
<dbReference type="HOGENOM" id="CLU_117179_1_0_10"/>
<keyword evidence="5 7" id="KW-0378">Hydrolase</keyword>
<dbReference type="InterPro" id="IPR020568">
    <property type="entry name" value="Ribosomal_Su5_D2-typ_SF"/>
</dbReference>
<dbReference type="eggNOG" id="COG0594">
    <property type="taxonomic scope" value="Bacteria"/>
</dbReference>
<dbReference type="PANTHER" id="PTHR33992">
    <property type="entry name" value="RIBONUCLEASE P PROTEIN COMPONENT"/>
    <property type="match status" value="1"/>
</dbReference>
<comment type="subunit">
    <text evidence="7">Consists of a catalytic RNA component (M1 or rnpB) and a protein subunit.</text>
</comment>
<evidence type="ECO:0000256" key="1">
    <source>
        <dbReference type="ARBA" id="ARBA00002663"/>
    </source>
</evidence>
<dbReference type="Pfam" id="PF00825">
    <property type="entry name" value="Ribonuclease_P"/>
    <property type="match status" value="1"/>
</dbReference>
<proteinExistence type="inferred from homology"/>
<evidence type="ECO:0000256" key="2">
    <source>
        <dbReference type="ARBA" id="ARBA00022694"/>
    </source>
</evidence>
<accession>H1DJ38</accession>
<evidence type="ECO:0000256" key="5">
    <source>
        <dbReference type="ARBA" id="ARBA00022801"/>
    </source>
</evidence>
<name>H1DJ38_9BACT</name>
<evidence type="ECO:0000256" key="3">
    <source>
        <dbReference type="ARBA" id="ARBA00022722"/>
    </source>
</evidence>
<dbReference type="EMBL" id="ADMC01000025">
    <property type="protein sequence ID" value="EHP46800.1"/>
    <property type="molecule type" value="Genomic_DNA"/>
</dbReference>
<keyword evidence="3 7" id="KW-0540">Nuclease</keyword>
<dbReference type="InterPro" id="IPR000100">
    <property type="entry name" value="RNase_P"/>
</dbReference>
<comment type="catalytic activity">
    <reaction evidence="7">
        <text>Endonucleolytic cleavage of RNA, removing 5'-extranucleotides from tRNA precursor.</text>
        <dbReference type="EC" id="3.1.26.5"/>
    </reaction>
</comment>
<dbReference type="GO" id="GO:0030677">
    <property type="term" value="C:ribonuclease P complex"/>
    <property type="evidence" value="ECO:0007669"/>
    <property type="project" value="TreeGrafter"/>
</dbReference>
<dbReference type="STRING" id="742817.HMPREF9449_02417"/>
<dbReference type="PANTHER" id="PTHR33992:SF1">
    <property type="entry name" value="RIBONUCLEASE P PROTEIN COMPONENT"/>
    <property type="match status" value="1"/>
</dbReference>
<dbReference type="InterPro" id="IPR014721">
    <property type="entry name" value="Ribsml_uS5_D2-typ_fold_subgr"/>
</dbReference>
<evidence type="ECO:0000256" key="7">
    <source>
        <dbReference type="HAMAP-Rule" id="MF_00227"/>
    </source>
</evidence>
<keyword evidence="10" id="KW-1185">Reference proteome</keyword>
<reference evidence="9 10" key="1">
    <citation type="submission" date="2012-01" db="EMBL/GenBank/DDBJ databases">
        <title>The Genome Sequence of Odoribacter laneus YIT 12061.</title>
        <authorList>
            <consortium name="The Broad Institute Genome Sequencing Platform"/>
            <person name="Earl A."/>
            <person name="Ward D."/>
            <person name="Feldgarden M."/>
            <person name="Gevers D."/>
            <person name="Morotomi M."/>
            <person name="Young S.K."/>
            <person name="Zeng Q."/>
            <person name="Gargeya S."/>
            <person name="Fitzgerald M."/>
            <person name="Haas B."/>
            <person name="Abouelleil A."/>
            <person name="Alvarado L."/>
            <person name="Arachchi H.M."/>
            <person name="Berlin A."/>
            <person name="Chapman S.B."/>
            <person name="Gearin G."/>
            <person name="Goldberg J."/>
            <person name="Griggs A."/>
            <person name="Gujja S."/>
            <person name="Hansen M."/>
            <person name="Heiman D."/>
            <person name="Howarth C."/>
            <person name="Larimer J."/>
            <person name="Lui A."/>
            <person name="MacDonald P.J.P."/>
            <person name="McCowen C."/>
            <person name="Montmayeur A."/>
            <person name="Murphy C."/>
            <person name="Neiman D."/>
            <person name="Pearson M."/>
            <person name="Priest M."/>
            <person name="Roberts A."/>
            <person name="Saif S."/>
            <person name="Shea T."/>
            <person name="Sisk P."/>
            <person name="Stolte C."/>
            <person name="Sykes S."/>
            <person name="Wortman J."/>
            <person name="Nusbaum C."/>
            <person name="Birren B."/>
        </authorList>
    </citation>
    <scope>NUCLEOTIDE SEQUENCE [LARGE SCALE GENOMIC DNA]</scope>
    <source>
        <strain evidence="9 10">YIT 12061</strain>
    </source>
</reference>
<keyword evidence="6 7" id="KW-0694">RNA-binding</keyword>
<evidence type="ECO:0000256" key="8">
    <source>
        <dbReference type="NCBIfam" id="TIGR00188"/>
    </source>
</evidence>
<dbReference type="GO" id="GO:0000049">
    <property type="term" value="F:tRNA binding"/>
    <property type="evidence" value="ECO:0007669"/>
    <property type="project" value="UniProtKB-UniRule"/>
</dbReference>
<evidence type="ECO:0000313" key="9">
    <source>
        <dbReference type="EMBL" id="EHP46800.1"/>
    </source>
</evidence>
<organism evidence="9 10">
    <name type="scientific">Odoribacter laneus YIT 12061</name>
    <dbReference type="NCBI Taxonomy" id="742817"/>
    <lineage>
        <taxon>Bacteria</taxon>
        <taxon>Pseudomonadati</taxon>
        <taxon>Bacteroidota</taxon>
        <taxon>Bacteroidia</taxon>
        <taxon>Bacteroidales</taxon>
        <taxon>Odoribacteraceae</taxon>
        <taxon>Odoribacter</taxon>
    </lineage>
</organism>
<dbReference type="InterPro" id="IPR020539">
    <property type="entry name" value="RNase_P_CS"/>
</dbReference>
<comment type="caution">
    <text evidence="9">The sequence shown here is derived from an EMBL/GenBank/DDBJ whole genome shotgun (WGS) entry which is preliminary data.</text>
</comment>
<dbReference type="PROSITE" id="PS00648">
    <property type="entry name" value="RIBONUCLEASE_P"/>
    <property type="match status" value="1"/>
</dbReference>
<comment type="function">
    <text evidence="1 7">RNaseP catalyzes the removal of the 5'-leader sequence from pre-tRNA to produce the mature 5'-terminus. It can also cleave other RNA substrates such as 4.5S RNA. The protein component plays an auxiliary but essential role in vivo by binding to the 5'-leader sequence and broadening the substrate specificity of the ribozyme.</text>
</comment>
<dbReference type="GO" id="GO:0042781">
    <property type="term" value="F:3'-tRNA processing endoribonuclease activity"/>
    <property type="evidence" value="ECO:0007669"/>
    <property type="project" value="TreeGrafter"/>
</dbReference>
<protein>
    <recommendedName>
        <fullName evidence="7 8">Ribonuclease P protein component</fullName>
        <shortName evidence="7">RNase P protein</shortName>
        <shortName evidence="7">RNaseP protein</shortName>
        <ecNumber evidence="7 8">3.1.26.5</ecNumber>
    </recommendedName>
    <alternativeName>
        <fullName evidence="7">Protein C5</fullName>
    </alternativeName>
</protein>
<dbReference type="PATRIC" id="fig|742817.3.peg.2588"/>
<keyword evidence="4 7" id="KW-0255">Endonuclease</keyword>
<evidence type="ECO:0000256" key="6">
    <source>
        <dbReference type="ARBA" id="ARBA00022884"/>
    </source>
</evidence>
<evidence type="ECO:0000313" key="10">
    <source>
        <dbReference type="Proteomes" id="UP000004892"/>
    </source>
</evidence>
<comment type="similarity">
    <text evidence="7">Belongs to the RnpA family.</text>
</comment>
<dbReference type="GO" id="GO:0004526">
    <property type="term" value="F:ribonuclease P activity"/>
    <property type="evidence" value="ECO:0007669"/>
    <property type="project" value="UniProtKB-UniRule"/>
</dbReference>
<evidence type="ECO:0000256" key="4">
    <source>
        <dbReference type="ARBA" id="ARBA00022759"/>
    </source>
</evidence>